<dbReference type="SUPFAM" id="SSF53927">
    <property type="entry name" value="Cytidine deaminase-like"/>
    <property type="match status" value="1"/>
</dbReference>
<comment type="subcellular location">
    <subcellularLocation>
        <location evidence="3">Cytoplasm</location>
    </subcellularLocation>
</comment>
<proteinExistence type="inferred from homology"/>
<dbReference type="Gene3D" id="3.10.20.10">
    <property type="match status" value="1"/>
</dbReference>
<dbReference type="PIRSF" id="PIRSF015626">
    <property type="entry name" value="FdhD"/>
    <property type="match status" value="1"/>
</dbReference>
<organism evidence="4 5">
    <name type="scientific">Sulfobacillus thermotolerans</name>
    <dbReference type="NCBI Taxonomy" id="338644"/>
    <lineage>
        <taxon>Bacteria</taxon>
        <taxon>Bacillati</taxon>
        <taxon>Bacillota</taxon>
        <taxon>Clostridia</taxon>
        <taxon>Eubacteriales</taxon>
        <taxon>Clostridiales Family XVII. Incertae Sedis</taxon>
        <taxon>Sulfobacillus</taxon>
    </lineage>
</organism>
<dbReference type="Pfam" id="PF02634">
    <property type="entry name" value="FdhD-NarQ"/>
    <property type="match status" value="1"/>
</dbReference>
<accession>A0ABN5H152</accession>
<evidence type="ECO:0000313" key="4">
    <source>
        <dbReference type="EMBL" id="AUW93198.1"/>
    </source>
</evidence>
<reference evidence="4 5" key="1">
    <citation type="journal article" date="2019" name="Sci. Rep.">
        <title>Sulfobacillus thermotolerans: new insights into resistance and metabolic capacities of acidophilic chemolithotrophs.</title>
        <authorList>
            <person name="Panyushkina A.E."/>
            <person name="Babenko V.V."/>
            <person name="Nikitina A.S."/>
            <person name="Selezneva O.V."/>
            <person name="Tsaplina I.A."/>
            <person name="Letarova M.A."/>
            <person name="Kostryukova E.S."/>
            <person name="Letarov A.V."/>
        </authorList>
    </citation>
    <scope>NUCLEOTIDE SEQUENCE [LARGE SCALE GENOMIC DNA]</scope>
    <source>
        <strain evidence="4 5">Kr1</strain>
    </source>
</reference>
<dbReference type="InterPro" id="IPR003786">
    <property type="entry name" value="FdhD"/>
</dbReference>
<comment type="function">
    <text evidence="3">Required for formate dehydrogenase (FDH) activity. Acts as a sulfur carrier protein that transfers sulfur from IscS to the molybdenum cofactor prior to its insertion into FDH.</text>
</comment>
<protein>
    <recommendedName>
        <fullName evidence="3">Sulfur carrier protein FdhD</fullName>
    </recommendedName>
</protein>
<keyword evidence="1 3" id="KW-0963">Cytoplasm</keyword>
<name>A0ABN5H152_9FIRM</name>
<comment type="caution">
    <text evidence="3">Lacks conserved residue(s) required for the propagation of feature annotation.</text>
</comment>
<dbReference type="Proteomes" id="UP000325292">
    <property type="component" value="Chromosome"/>
</dbReference>
<feature type="active site" description="Cysteine persulfide intermediate" evidence="3">
    <location>
        <position position="112"/>
    </location>
</feature>
<dbReference type="HAMAP" id="MF_00187">
    <property type="entry name" value="FdhD"/>
    <property type="match status" value="1"/>
</dbReference>
<sequence length="270" mass="30021">MPIPQSLRESITHVRRHHYQGGQWWAEEVEVVREEALTLFVNGHEFVTMVVTPTDLEELVTGFLASENFISRADAITVFQHHPGTQQIWVRVPGLDPTRITQTGTRYLSSCCGRGRPGFYFIEDANISPLVVEPLSHPLTAETMTTLFEEFSQWTHQQHSGGLHAAGLAYGATLLTIRTDAGRHNALDKLYGYCLRQQIHLSDKAIVFSGRLSSEVILKAGRMGIPLIISNAAPTNLGIELAETLGITAVGFARNHELSVYSHPERILPF</sequence>
<dbReference type="NCBIfam" id="TIGR00129">
    <property type="entry name" value="fdhD_narQ"/>
    <property type="match status" value="1"/>
</dbReference>
<evidence type="ECO:0000256" key="3">
    <source>
        <dbReference type="HAMAP-Rule" id="MF_00187"/>
    </source>
</evidence>
<dbReference type="PANTHER" id="PTHR30592">
    <property type="entry name" value="FORMATE DEHYDROGENASE"/>
    <property type="match status" value="1"/>
</dbReference>
<evidence type="ECO:0000256" key="1">
    <source>
        <dbReference type="ARBA" id="ARBA00022490"/>
    </source>
</evidence>
<evidence type="ECO:0000313" key="5">
    <source>
        <dbReference type="Proteomes" id="UP000325292"/>
    </source>
</evidence>
<dbReference type="EMBL" id="CP019454">
    <property type="protein sequence ID" value="AUW93198.1"/>
    <property type="molecule type" value="Genomic_DNA"/>
</dbReference>
<comment type="similarity">
    <text evidence="3">Belongs to the FdhD family.</text>
</comment>
<dbReference type="PANTHER" id="PTHR30592:SF1">
    <property type="entry name" value="SULFUR CARRIER PROTEIN FDHD"/>
    <property type="match status" value="1"/>
</dbReference>
<evidence type="ECO:0000256" key="2">
    <source>
        <dbReference type="ARBA" id="ARBA00023150"/>
    </source>
</evidence>
<keyword evidence="2 3" id="KW-0501">Molybdenum cofactor biosynthesis</keyword>
<gene>
    <name evidence="3" type="primary">fdhD</name>
    <name evidence="4" type="ORF">BXT84_03885</name>
</gene>
<dbReference type="InterPro" id="IPR016193">
    <property type="entry name" value="Cytidine_deaminase-like"/>
</dbReference>
<dbReference type="Gene3D" id="3.40.140.10">
    <property type="entry name" value="Cytidine Deaminase, domain 2"/>
    <property type="match status" value="1"/>
</dbReference>
<keyword evidence="5" id="KW-1185">Reference proteome</keyword>